<protein>
    <recommendedName>
        <fullName evidence="3">Secreted protein</fullName>
    </recommendedName>
</protein>
<organism evidence="1 2">
    <name type="scientific">Dunaliella salina</name>
    <name type="common">Green alga</name>
    <name type="synonym">Protococcus salinus</name>
    <dbReference type="NCBI Taxonomy" id="3046"/>
    <lineage>
        <taxon>Eukaryota</taxon>
        <taxon>Viridiplantae</taxon>
        <taxon>Chlorophyta</taxon>
        <taxon>core chlorophytes</taxon>
        <taxon>Chlorophyceae</taxon>
        <taxon>CS clade</taxon>
        <taxon>Chlamydomonadales</taxon>
        <taxon>Dunaliellaceae</taxon>
        <taxon>Dunaliella</taxon>
    </lineage>
</organism>
<reference evidence="1" key="1">
    <citation type="submission" date="2017-08" db="EMBL/GenBank/DDBJ databases">
        <authorList>
            <person name="Polle J.E."/>
            <person name="Barry K."/>
            <person name="Cushman J."/>
            <person name="Schmutz J."/>
            <person name="Tran D."/>
            <person name="Hathwaick L.T."/>
            <person name="Yim W.C."/>
            <person name="Jenkins J."/>
            <person name="Mckie-Krisberg Z.M."/>
            <person name="Prochnik S."/>
            <person name="Lindquist E."/>
            <person name="Dockter R.B."/>
            <person name="Adam C."/>
            <person name="Molina H."/>
            <person name="Bunkerborg J."/>
            <person name="Jin E."/>
            <person name="Buchheim M."/>
            <person name="Magnuson J."/>
        </authorList>
    </citation>
    <scope>NUCLEOTIDE SEQUENCE</scope>
    <source>
        <strain evidence="1">CCAP 19/18</strain>
    </source>
</reference>
<name>A0ABQ7FX51_DUNSA</name>
<sequence length="204" mass="23312">MLLVIATLPFFWFSREYLQARFSRSTAEMHQLLQCGCRWMTRAWTCSDLHILGRTVSTRHHKQHWLLLIIDTLGARTKAAVSTCKIWVHKAESLTGVPAGALLSWPRIDCKENNWLLVGQEVLYDGPELIAVRAGALLLRPRSVINKLTVEMLSRQEFYYSTVAQHCVHFFAGLKHSMAVHLLPRFPRLLNAVKGHSPAAMHFE</sequence>
<evidence type="ECO:0000313" key="1">
    <source>
        <dbReference type="EMBL" id="KAF5826942.1"/>
    </source>
</evidence>
<evidence type="ECO:0008006" key="3">
    <source>
        <dbReference type="Google" id="ProtNLM"/>
    </source>
</evidence>
<dbReference type="EMBL" id="MU070648">
    <property type="protein sequence ID" value="KAF5826942.1"/>
    <property type="molecule type" value="Genomic_DNA"/>
</dbReference>
<dbReference type="Proteomes" id="UP000815325">
    <property type="component" value="Unassembled WGS sequence"/>
</dbReference>
<proteinExistence type="predicted"/>
<comment type="caution">
    <text evidence="1">The sequence shown here is derived from an EMBL/GenBank/DDBJ whole genome shotgun (WGS) entry which is preliminary data.</text>
</comment>
<evidence type="ECO:0000313" key="2">
    <source>
        <dbReference type="Proteomes" id="UP000815325"/>
    </source>
</evidence>
<accession>A0ABQ7FX51</accession>
<keyword evidence="2" id="KW-1185">Reference proteome</keyword>
<gene>
    <name evidence="1" type="ORF">DUNSADRAFT_1708</name>
</gene>